<dbReference type="RefSeq" id="WP_147494696.1">
    <property type="nucleotide sequence ID" value="NZ_CP041659.1"/>
</dbReference>
<dbReference type="Pfam" id="PF05960">
    <property type="entry name" value="DUF885"/>
    <property type="match status" value="1"/>
</dbReference>
<protein>
    <submittedName>
        <fullName evidence="1">DUF885 domain-containing protein</fullName>
    </submittedName>
</protein>
<dbReference type="Proteomes" id="UP000321857">
    <property type="component" value="Chromosome"/>
</dbReference>
<organism evidence="1 2">
    <name type="scientific">Sphingomonas xanthus</name>
    <dbReference type="NCBI Taxonomy" id="2594473"/>
    <lineage>
        <taxon>Bacteria</taxon>
        <taxon>Pseudomonadati</taxon>
        <taxon>Pseudomonadota</taxon>
        <taxon>Alphaproteobacteria</taxon>
        <taxon>Sphingomonadales</taxon>
        <taxon>Sphingomonadaceae</taxon>
        <taxon>Sphingomonas</taxon>
    </lineage>
</organism>
<dbReference type="EMBL" id="CP041659">
    <property type="protein sequence ID" value="QDP20248.1"/>
    <property type="molecule type" value="Genomic_DNA"/>
</dbReference>
<keyword evidence="2" id="KW-1185">Reference proteome</keyword>
<dbReference type="InterPro" id="IPR006311">
    <property type="entry name" value="TAT_signal"/>
</dbReference>
<gene>
    <name evidence="1" type="ORF">FMM02_09965</name>
</gene>
<proteinExistence type="predicted"/>
<dbReference type="PROSITE" id="PS51318">
    <property type="entry name" value="TAT"/>
    <property type="match status" value="1"/>
</dbReference>
<dbReference type="PANTHER" id="PTHR33361">
    <property type="entry name" value="GLR0591 PROTEIN"/>
    <property type="match status" value="1"/>
</dbReference>
<name>A0A516ITL2_9SPHN</name>
<evidence type="ECO:0000313" key="2">
    <source>
        <dbReference type="Proteomes" id="UP000321857"/>
    </source>
</evidence>
<reference evidence="1 2" key="1">
    <citation type="submission" date="2019-07" db="EMBL/GenBank/DDBJ databases">
        <title>Sphingomonas AE3 Genome sequencing and assembly.</title>
        <authorList>
            <person name="Kim H."/>
        </authorList>
    </citation>
    <scope>NUCLEOTIDE SEQUENCE [LARGE SCALE GENOMIC DNA]</scope>
    <source>
        <strain evidence="1 2">AE3</strain>
    </source>
</reference>
<dbReference type="InterPro" id="IPR010281">
    <property type="entry name" value="DUF885"/>
</dbReference>
<sequence>MNDFSYSRRQALGALSAGVAGISLPGCAPTLVGTPGAVAGDGAANALIESFGSNLLRLSPEGATSLALDAGANADLRFKLADRSQAGQDQLAGQLRADLARAEMVDTASLSHSTRTSIEVVKSAYRTALEGFAQPYGDVAVGGWRNTPYVVIQNVGAYLDVPRFLDTDHQVKTAPDAEAYLSRLDSYAVQLDGELGRMKDAAAKGLIPPAFLLDKAIKQMDQALGGARKGGALVESLVRRTRNAGIAGNWGPRADAIVRGRVAPALTRQLDELRAQRGRATMDAGLWARPGGDAFYAWALKASTTTSMTPEEIHQMGLRELAELHGQMDPILRKIGYTQGSVGDRMNALAKDPRYKFSEGDKGRAEIMAYIHQYLDRWRKLTPQAFRTLVPARLEVKRLPPEEEPGAPSAYGGAGSPDGTIPGKYWINLRTTDLHSKYSLPDLTAHEAIPGHVWQGDYANRLPLIRTLLAFNAFSEGWALYAEQLVDELGGYSDFEVGRLGFLQSLAFRACRLVVDTGLHAKRWSREQGVQFFVEQNGSNPLEVASEVDRYCSWAGQACGYKVGHSEILRQRSRARQALSGAYDLRDFNDTLVKGGNVPLDVLARNVDYYIASARR</sequence>
<evidence type="ECO:0000313" key="1">
    <source>
        <dbReference type="EMBL" id="QDP20248.1"/>
    </source>
</evidence>
<dbReference type="KEGG" id="sxa:FMM02_09965"/>
<accession>A0A516ITL2</accession>
<dbReference type="PANTHER" id="PTHR33361:SF2">
    <property type="entry name" value="DUF885 DOMAIN-CONTAINING PROTEIN"/>
    <property type="match status" value="1"/>
</dbReference>
<dbReference type="AlphaFoldDB" id="A0A516ITL2"/>
<dbReference type="OrthoDB" id="9763405at2"/>